<evidence type="ECO:0000259" key="7">
    <source>
        <dbReference type="PROSITE" id="PS50103"/>
    </source>
</evidence>
<feature type="non-terminal residue" evidence="8">
    <location>
        <position position="89"/>
    </location>
</feature>
<keyword evidence="3" id="KW-0677">Repeat</keyword>
<accession>A0A443SRM2</accession>
<dbReference type="GO" id="GO:0005634">
    <property type="term" value="C:nucleus"/>
    <property type="evidence" value="ECO:0007669"/>
    <property type="project" value="TreeGrafter"/>
</dbReference>
<dbReference type="Pfam" id="PF00642">
    <property type="entry name" value="zf-CCCH"/>
    <property type="match status" value="1"/>
</dbReference>
<evidence type="ECO:0000313" key="9">
    <source>
        <dbReference type="Proteomes" id="UP000288716"/>
    </source>
</evidence>
<evidence type="ECO:0000256" key="4">
    <source>
        <dbReference type="ARBA" id="ARBA00022771"/>
    </source>
</evidence>
<keyword evidence="9" id="KW-1185">Reference proteome</keyword>
<dbReference type="STRING" id="299467.A0A443SRM2"/>
<organism evidence="8 9">
    <name type="scientific">Leptotrombidium deliense</name>
    <dbReference type="NCBI Taxonomy" id="299467"/>
    <lineage>
        <taxon>Eukaryota</taxon>
        <taxon>Metazoa</taxon>
        <taxon>Ecdysozoa</taxon>
        <taxon>Arthropoda</taxon>
        <taxon>Chelicerata</taxon>
        <taxon>Arachnida</taxon>
        <taxon>Acari</taxon>
        <taxon>Acariformes</taxon>
        <taxon>Trombidiformes</taxon>
        <taxon>Prostigmata</taxon>
        <taxon>Anystina</taxon>
        <taxon>Parasitengona</taxon>
        <taxon>Trombiculoidea</taxon>
        <taxon>Trombiculidae</taxon>
        <taxon>Leptotrombidium</taxon>
    </lineage>
</organism>
<dbReference type="EMBL" id="NCKV01000610">
    <property type="protein sequence ID" value="RWS30174.1"/>
    <property type="molecule type" value="Genomic_DNA"/>
</dbReference>
<feature type="non-terminal residue" evidence="8">
    <location>
        <position position="1"/>
    </location>
</feature>
<evidence type="ECO:0000256" key="3">
    <source>
        <dbReference type="ARBA" id="ARBA00022737"/>
    </source>
</evidence>
<dbReference type="SMART" id="SM00356">
    <property type="entry name" value="ZnF_C3H1"/>
    <property type="match status" value="3"/>
</dbReference>
<reference evidence="8 9" key="1">
    <citation type="journal article" date="2018" name="Gigascience">
        <title>Genomes of trombidid mites reveal novel predicted allergens and laterally-transferred genes associated with secondary metabolism.</title>
        <authorList>
            <person name="Dong X."/>
            <person name="Chaisiri K."/>
            <person name="Xia D."/>
            <person name="Armstrong S.D."/>
            <person name="Fang Y."/>
            <person name="Donnelly M.J."/>
            <person name="Kadowaki T."/>
            <person name="McGarry J.W."/>
            <person name="Darby A.C."/>
            <person name="Makepeace B.L."/>
        </authorList>
    </citation>
    <scope>NUCLEOTIDE SEQUENCE [LARGE SCALE GENOMIC DNA]</scope>
    <source>
        <strain evidence="8">UoL-UT</strain>
    </source>
</reference>
<dbReference type="InterPro" id="IPR036855">
    <property type="entry name" value="Znf_CCCH_sf"/>
</dbReference>
<keyword evidence="4 6" id="KW-0863">Zinc-finger</keyword>
<dbReference type="InterPro" id="IPR000571">
    <property type="entry name" value="Znf_CCCH"/>
</dbReference>
<feature type="zinc finger region" description="C3H1-type" evidence="6">
    <location>
        <begin position="52"/>
        <end position="75"/>
    </location>
</feature>
<evidence type="ECO:0000256" key="5">
    <source>
        <dbReference type="ARBA" id="ARBA00022833"/>
    </source>
</evidence>
<keyword evidence="2 6" id="KW-0479">Metal-binding</keyword>
<dbReference type="AlphaFoldDB" id="A0A443SRM2"/>
<dbReference type="PROSITE" id="PS50103">
    <property type="entry name" value="ZF_C3H1"/>
    <property type="match status" value="3"/>
</dbReference>
<dbReference type="Proteomes" id="UP000288716">
    <property type="component" value="Unassembled WGS sequence"/>
</dbReference>
<dbReference type="GO" id="GO:0003723">
    <property type="term" value="F:RNA binding"/>
    <property type="evidence" value="ECO:0007669"/>
    <property type="project" value="InterPro"/>
</dbReference>
<dbReference type="InterPro" id="IPR054361">
    <property type="entry name" value="Znf-CCCH_ZC3H4/6/8"/>
</dbReference>
<protein>
    <recommendedName>
        <fullName evidence="7">C3H1-type domain-containing protein</fullName>
    </recommendedName>
</protein>
<name>A0A443SRM2_9ACAR</name>
<dbReference type="SUPFAM" id="SSF90229">
    <property type="entry name" value="CCCH zinc finger"/>
    <property type="match status" value="3"/>
</dbReference>
<dbReference type="InterPro" id="IPR045124">
    <property type="entry name" value="Su(sable)-like"/>
</dbReference>
<keyword evidence="5 6" id="KW-0862">Zinc</keyword>
<gene>
    <name evidence="8" type="ORF">B4U80_01604</name>
</gene>
<evidence type="ECO:0000256" key="6">
    <source>
        <dbReference type="PROSITE-ProRule" id="PRU00723"/>
    </source>
</evidence>
<dbReference type="PANTHER" id="PTHR13119">
    <property type="entry name" value="ZINC FINGER CCCH DOMAIN-CONTAINING PROTEI"/>
    <property type="match status" value="1"/>
</dbReference>
<sequence>CKFFLEGKCHRGSECPFPHDSPQQKKKDICKFYLQGYCGKGDHCLFMHGEFPCKFFHTGAECYSGDNCRFSHQPLTDEMRSILKLYLDS</sequence>
<dbReference type="Gene3D" id="1.20.120.1350">
    <property type="entry name" value="Pneumovirus matrix protein 2 (M2), zinc-binding domain"/>
    <property type="match status" value="3"/>
</dbReference>
<feature type="zinc finger region" description="C3H1-type" evidence="6">
    <location>
        <begin position="1"/>
        <end position="22"/>
    </location>
</feature>
<feature type="domain" description="C3H1-type" evidence="7">
    <location>
        <begin position="52"/>
        <end position="75"/>
    </location>
</feature>
<dbReference type="Pfam" id="PF22623">
    <property type="entry name" value="zf-CCCH_9"/>
    <property type="match status" value="1"/>
</dbReference>
<dbReference type="OrthoDB" id="411372at2759"/>
<feature type="zinc finger region" description="C3H1-type" evidence="6">
    <location>
        <begin position="24"/>
        <end position="51"/>
    </location>
</feature>
<dbReference type="GO" id="GO:0008270">
    <property type="term" value="F:zinc ion binding"/>
    <property type="evidence" value="ECO:0007669"/>
    <property type="project" value="UniProtKB-KW"/>
</dbReference>
<feature type="domain" description="C3H1-type" evidence="7">
    <location>
        <begin position="24"/>
        <end position="51"/>
    </location>
</feature>
<evidence type="ECO:0000256" key="2">
    <source>
        <dbReference type="ARBA" id="ARBA00022723"/>
    </source>
</evidence>
<proteinExistence type="predicted"/>
<evidence type="ECO:0000313" key="8">
    <source>
        <dbReference type="EMBL" id="RWS30174.1"/>
    </source>
</evidence>
<comment type="caution">
    <text evidence="8">The sequence shown here is derived from an EMBL/GenBank/DDBJ whole genome shotgun (WGS) entry which is preliminary data.</text>
</comment>
<evidence type="ECO:0000256" key="1">
    <source>
        <dbReference type="ARBA" id="ARBA00022553"/>
    </source>
</evidence>
<feature type="domain" description="C3H1-type" evidence="7">
    <location>
        <begin position="1"/>
        <end position="22"/>
    </location>
</feature>
<dbReference type="Pfam" id="PF18345">
    <property type="entry name" value="zf_CCCH_4"/>
    <property type="match status" value="1"/>
</dbReference>
<dbReference type="GO" id="GO:0045892">
    <property type="term" value="P:negative regulation of DNA-templated transcription"/>
    <property type="evidence" value="ECO:0007669"/>
    <property type="project" value="InterPro"/>
</dbReference>
<dbReference type="VEuPathDB" id="VectorBase:LDEU001869"/>
<keyword evidence="1" id="KW-0597">Phosphoprotein</keyword>
<dbReference type="PANTHER" id="PTHR13119:SF12">
    <property type="entry name" value="PROTEIN SUPPRESSOR OF SABLE"/>
    <property type="match status" value="1"/>
</dbReference>